<dbReference type="PROSITE" id="PS00086">
    <property type="entry name" value="CYTOCHROME_P450"/>
    <property type="match status" value="1"/>
</dbReference>
<dbReference type="InterPro" id="IPR017972">
    <property type="entry name" value="Cyt_P450_CS"/>
</dbReference>
<keyword evidence="12" id="KW-1185">Reference proteome</keyword>
<dbReference type="CDD" id="cd11065">
    <property type="entry name" value="CYP64-like"/>
    <property type="match status" value="1"/>
</dbReference>
<gene>
    <name evidence="11" type="ORF">A7U60_g9156</name>
</gene>
<dbReference type="GO" id="GO:0016705">
    <property type="term" value="F:oxidoreductase activity, acting on paired donors, with incorporation or reduction of molecular oxygen"/>
    <property type="evidence" value="ECO:0007669"/>
    <property type="project" value="InterPro"/>
</dbReference>
<proteinExistence type="inferred from homology"/>
<feature type="binding site" description="axial binding residue" evidence="9">
    <location>
        <position position="471"/>
    </location>
    <ligand>
        <name>heme</name>
        <dbReference type="ChEBI" id="CHEBI:30413"/>
    </ligand>
    <ligandPart>
        <name>Fe</name>
        <dbReference type="ChEBI" id="CHEBI:18248"/>
    </ligandPart>
</feature>
<comment type="caution">
    <text evidence="11">The sequence shown here is derived from an EMBL/GenBank/DDBJ whole genome shotgun (WGS) entry which is preliminary data.</text>
</comment>
<keyword evidence="7 9" id="KW-0408">Iron</keyword>
<organism evidence="11 12">
    <name type="scientific">Sanghuangporus baumii</name>
    <name type="common">Phellinus baumii</name>
    <dbReference type="NCBI Taxonomy" id="108892"/>
    <lineage>
        <taxon>Eukaryota</taxon>
        <taxon>Fungi</taxon>
        <taxon>Dikarya</taxon>
        <taxon>Basidiomycota</taxon>
        <taxon>Agaricomycotina</taxon>
        <taxon>Agaricomycetes</taxon>
        <taxon>Hymenochaetales</taxon>
        <taxon>Hymenochaetaceae</taxon>
        <taxon>Sanghuangporus</taxon>
    </lineage>
</organism>
<keyword evidence="6 10" id="KW-0560">Oxidoreductase</keyword>
<dbReference type="Pfam" id="PF00067">
    <property type="entry name" value="p450"/>
    <property type="match status" value="1"/>
</dbReference>
<protein>
    <submittedName>
        <fullName evidence="11">Cytochrome P450</fullName>
    </submittedName>
</protein>
<dbReference type="PANTHER" id="PTHR46300:SF7">
    <property type="entry name" value="P450, PUTATIVE (EUROFUNG)-RELATED"/>
    <property type="match status" value="1"/>
</dbReference>
<dbReference type="GO" id="GO:0005506">
    <property type="term" value="F:iron ion binding"/>
    <property type="evidence" value="ECO:0007669"/>
    <property type="project" value="InterPro"/>
</dbReference>
<dbReference type="AlphaFoldDB" id="A0A9Q5HQH6"/>
<dbReference type="EMBL" id="LNZH02000217">
    <property type="protein sequence ID" value="OCB83947.1"/>
    <property type="molecule type" value="Genomic_DNA"/>
</dbReference>
<evidence type="ECO:0000256" key="9">
    <source>
        <dbReference type="PIRSR" id="PIRSR602401-1"/>
    </source>
</evidence>
<evidence type="ECO:0000313" key="11">
    <source>
        <dbReference type="EMBL" id="OCB83947.1"/>
    </source>
</evidence>
<evidence type="ECO:0000256" key="4">
    <source>
        <dbReference type="ARBA" id="ARBA00022617"/>
    </source>
</evidence>
<evidence type="ECO:0000256" key="8">
    <source>
        <dbReference type="ARBA" id="ARBA00023033"/>
    </source>
</evidence>
<evidence type="ECO:0000256" key="7">
    <source>
        <dbReference type="ARBA" id="ARBA00023004"/>
    </source>
</evidence>
<keyword evidence="8 10" id="KW-0503">Monooxygenase</keyword>
<evidence type="ECO:0000256" key="6">
    <source>
        <dbReference type="ARBA" id="ARBA00023002"/>
    </source>
</evidence>
<dbReference type="PANTHER" id="PTHR46300">
    <property type="entry name" value="P450, PUTATIVE (EUROFUNG)-RELATED-RELATED"/>
    <property type="match status" value="1"/>
</dbReference>
<keyword evidence="5 9" id="KW-0479">Metal-binding</keyword>
<dbReference type="PRINTS" id="PR00385">
    <property type="entry name" value="P450"/>
</dbReference>
<evidence type="ECO:0000256" key="5">
    <source>
        <dbReference type="ARBA" id="ARBA00022723"/>
    </source>
</evidence>
<comment type="similarity">
    <text evidence="3 10">Belongs to the cytochrome P450 family.</text>
</comment>
<comment type="cofactor">
    <cofactor evidence="1 9">
        <name>heme</name>
        <dbReference type="ChEBI" id="CHEBI:30413"/>
    </cofactor>
</comment>
<dbReference type="SUPFAM" id="SSF48264">
    <property type="entry name" value="Cytochrome P450"/>
    <property type="match status" value="1"/>
</dbReference>
<dbReference type="InterPro" id="IPR001128">
    <property type="entry name" value="Cyt_P450"/>
</dbReference>
<dbReference type="OrthoDB" id="2789670at2759"/>
<evidence type="ECO:0000256" key="1">
    <source>
        <dbReference type="ARBA" id="ARBA00001971"/>
    </source>
</evidence>
<dbReference type="Proteomes" id="UP000757232">
    <property type="component" value="Unassembled WGS sequence"/>
</dbReference>
<name>A0A9Q5HQH6_SANBA</name>
<keyword evidence="4 9" id="KW-0349">Heme</keyword>
<evidence type="ECO:0000256" key="3">
    <source>
        <dbReference type="ARBA" id="ARBA00010617"/>
    </source>
</evidence>
<dbReference type="GO" id="GO:0020037">
    <property type="term" value="F:heme binding"/>
    <property type="evidence" value="ECO:0007669"/>
    <property type="project" value="InterPro"/>
</dbReference>
<evidence type="ECO:0000256" key="10">
    <source>
        <dbReference type="RuleBase" id="RU000461"/>
    </source>
</evidence>
<dbReference type="Gene3D" id="1.10.630.10">
    <property type="entry name" value="Cytochrome P450"/>
    <property type="match status" value="1"/>
</dbReference>
<reference evidence="11" key="1">
    <citation type="submission" date="2016-06" db="EMBL/GenBank/DDBJ databases">
        <title>Draft Genome sequence of the fungus Inonotus baumii.</title>
        <authorList>
            <person name="Zhu H."/>
            <person name="Lin W."/>
        </authorList>
    </citation>
    <scope>NUCLEOTIDE SEQUENCE</scope>
    <source>
        <strain evidence="11">821</strain>
    </source>
</reference>
<dbReference type="InterPro" id="IPR036396">
    <property type="entry name" value="Cyt_P450_sf"/>
</dbReference>
<sequence>MAFSSVSFLDQAALGWLPTGRTEARIVAAAGFLWTIGLGVYLYYRRRSQEPEKRTRGHGLPLPPGPKPLPIIGNALDMPMKREWETLTKWGEEYGDLVHVTILGKHIIYINSYKVAYELFERRGSLYSDKPRLPLLNELMDFDWNFGLIHYGDHWRKYRRAFVSKFGGTVVQMFNPTQERATALLLERLLETPEKFTDHLRLHAGQLIMLSVYGIFVNSRQHPYVVTAEAVMDSVSQAARPGAWLVDYLPILKKVPAWLPFANYMSTATHWADNVRKLRFVPFQACKAKLVDSGPPPYASFVADMLQEHGYDDKEAEMMIQDCAAVAYGAGSDTSVATLSVFMLAMVLYPEVQKKAQEEIARVVGASRFPTFADRKDLPYITAIAKETLRWHTVAPQALPHQLREDDVYEGYYLPKGAFIVGNAWRMAHDPAVYSDPFNFKPERFFNSEGKLDYAATDPVKYSFGFGRRLCAGYHFAENTLWITVACLLQCYDIAPAKDKAGNPIPVKLDPSSGIISRPESFPCSITPRSDLMVEFIRQAAAEATSLFQTA</sequence>
<dbReference type="GO" id="GO:0004497">
    <property type="term" value="F:monooxygenase activity"/>
    <property type="evidence" value="ECO:0007669"/>
    <property type="project" value="UniProtKB-KW"/>
</dbReference>
<accession>A0A9Q5HQH6</accession>
<dbReference type="InterPro" id="IPR002401">
    <property type="entry name" value="Cyt_P450_E_grp-I"/>
</dbReference>
<evidence type="ECO:0000256" key="2">
    <source>
        <dbReference type="ARBA" id="ARBA00005179"/>
    </source>
</evidence>
<comment type="pathway">
    <text evidence="2">Secondary metabolite biosynthesis.</text>
</comment>
<dbReference type="PRINTS" id="PR00463">
    <property type="entry name" value="EP450I"/>
</dbReference>
<evidence type="ECO:0000313" key="12">
    <source>
        <dbReference type="Proteomes" id="UP000757232"/>
    </source>
</evidence>
<dbReference type="InterPro" id="IPR050364">
    <property type="entry name" value="Cytochrome_P450_fung"/>
</dbReference>